<evidence type="ECO:0000313" key="3">
    <source>
        <dbReference type="Proteomes" id="UP000286974"/>
    </source>
</evidence>
<accession>A0A401FHT5</accession>
<protein>
    <submittedName>
        <fullName evidence="2">Uncharacterized protein</fullName>
    </submittedName>
</protein>
<reference evidence="2 3" key="1">
    <citation type="submission" date="2017-11" db="EMBL/GenBank/DDBJ databases">
        <title>Draft Genome Sequence of Lactobacillus curieae NBRC 111893 isolated from Koso, a Japanese sugar-Vegetable Fermented Beverage.</title>
        <authorList>
            <person name="Chiou T.Y."/>
            <person name="Oshima K."/>
            <person name="Suda W."/>
            <person name="Hattori M."/>
            <person name="Takahashi T."/>
        </authorList>
    </citation>
    <scope>NUCLEOTIDE SEQUENCE [LARGE SCALE GENOMIC DNA]</scope>
    <source>
        <strain evidence="2 3">NBRC111893</strain>
    </source>
</reference>
<gene>
    <name evidence="2" type="ORF">NBRC111893_65</name>
</gene>
<dbReference type="EMBL" id="BEXA01000001">
    <property type="protein sequence ID" value="GAY71919.1"/>
    <property type="molecule type" value="Genomic_DNA"/>
</dbReference>
<feature type="transmembrane region" description="Helical" evidence="1">
    <location>
        <begin position="22"/>
        <end position="45"/>
    </location>
</feature>
<evidence type="ECO:0000313" key="2">
    <source>
        <dbReference type="EMBL" id="GAY71919.1"/>
    </source>
</evidence>
<keyword evidence="1" id="KW-0812">Transmembrane</keyword>
<proteinExistence type="predicted"/>
<dbReference type="RefSeq" id="WP_160114413.1">
    <property type="nucleotide sequence ID" value="NZ_BEXA01000001.1"/>
</dbReference>
<keyword evidence="1" id="KW-0472">Membrane</keyword>
<keyword evidence="1" id="KW-1133">Transmembrane helix</keyword>
<evidence type="ECO:0000256" key="1">
    <source>
        <dbReference type="SAM" id="Phobius"/>
    </source>
</evidence>
<name>A0A401FHT5_9LACO</name>
<dbReference type="Proteomes" id="UP000286974">
    <property type="component" value="Unassembled WGS sequence"/>
</dbReference>
<sequence length="57" mass="6220">MGDGYLRSAGFLDLVLMAVDFISIYFVPFSGLIIAVVQNLTWLILTPPDSDKIMGGQ</sequence>
<comment type="caution">
    <text evidence="2">The sequence shown here is derived from an EMBL/GenBank/DDBJ whole genome shotgun (WGS) entry which is preliminary data.</text>
</comment>
<keyword evidence="3" id="KW-1185">Reference proteome</keyword>
<dbReference type="AlphaFoldDB" id="A0A401FHT5"/>
<organism evidence="2 3">
    <name type="scientific">Lentilactobacillus kosonis</name>
    <dbReference type="NCBI Taxonomy" id="2810561"/>
    <lineage>
        <taxon>Bacteria</taxon>
        <taxon>Bacillati</taxon>
        <taxon>Bacillota</taxon>
        <taxon>Bacilli</taxon>
        <taxon>Lactobacillales</taxon>
        <taxon>Lactobacillaceae</taxon>
        <taxon>Lentilactobacillus</taxon>
    </lineage>
</organism>